<dbReference type="InterPro" id="IPR037047">
    <property type="entry name" value="PITH_dom_sf"/>
</dbReference>
<feature type="domain" description="PITH" evidence="2">
    <location>
        <begin position="1"/>
        <end position="172"/>
    </location>
</feature>
<sequence>MSEESEQTSLLEHLDLQQLTCLNEEGEHTLKSIVSSKTKNSSSSYLLSDVDEQLFLNVTFNQPVRIRSIVIQTSNVAQAPRKIKLFLNRLTIGFDDVEDSEPAQEFELTGEQVTEGRRVPLRYVRFQAVNSLHIFVESNQADEDQTRIDAIDVYGFPVTGTRDLSGLKKVEE</sequence>
<dbReference type="InParanoid" id="A0A165CUK0"/>
<reference evidence="3 4" key="1">
    <citation type="journal article" date="2016" name="Mol. Biol. Evol.">
        <title>Comparative Genomics of Early-Diverging Mushroom-Forming Fungi Provides Insights into the Origins of Lignocellulose Decay Capabilities.</title>
        <authorList>
            <person name="Nagy L.G."/>
            <person name="Riley R."/>
            <person name="Tritt A."/>
            <person name="Adam C."/>
            <person name="Daum C."/>
            <person name="Floudas D."/>
            <person name="Sun H."/>
            <person name="Yadav J.S."/>
            <person name="Pangilinan J."/>
            <person name="Larsson K.H."/>
            <person name="Matsuura K."/>
            <person name="Barry K."/>
            <person name="Labutti K."/>
            <person name="Kuo R."/>
            <person name="Ohm R.A."/>
            <person name="Bhattacharya S.S."/>
            <person name="Shirouzu T."/>
            <person name="Yoshinaga Y."/>
            <person name="Martin F.M."/>
            <person name="Grigoriev I.V."/>
            <person name="Hibbett D.S."/>
        </authorList>
    </citation>
    <scope>NUCLEOTIDE SEQUENCE [LARGE SCALE GENOMIC DNA]</scope>
    <source>
        <strain evidence="3 4">93-53</strain>
    </source>
</reference>
<dbReference type="FunCoup" id="A0A165CUK0">
    <property type="interactions" value="664"/>
</dbReference>
<dbReference type="Proteomes" id="UP000076871">
    <property type="component" value="Unassembled WGS sequence"/>
</dbReference>
<dbReference type="PANTHER" id="PTHR12175:SF5">
    <property type="entry name" value="OS03G0795500 PROTEIN"/>
    <property type="match status" value="1"/>
</dbReference>
<protein>
    <submittedName>
        <fullName evidence="3">DUF1000-domain-containing protein</fullName>
    </submittedName>
</protein>
<evidence type="ECO:0000259" key="2">
    <source>
        <dbReference type="PROSITE" id="PS51532"/>
    </source>
</evidence>
<gene>
    <name evidence="3" type="ORF">LAESUDRAFT_738306</name>
</gene>
<dbReference type="GO" id="GO:0005737">
    <property type="term" value="C:cytoplasm"/>
    <property type="evidence" value="ECO:0007669"/>
    <property type="project" value="UniProtKB-ARBA"/>
</dbReference>
<proteinExistence type="inferred from homology"/>
<dbReference type="OrthoDB" id="10263751at2759"/>
<dbReference type="SUPFAM" id="SSF49785">
    <property type="entry name" value="Galactose-binding domain-like"/>
    <property type="match status" value="1"/>
</dbReference>
<name>A0A165CUK0_9APHY</name>
<dbReference type="InterPro" id="IPR010400">
    <property type="entry name" value="PITH_dom"/>
</dbReference>
<organism evidence="3 4">
    <name type="scientific">Laetiporus sulphureus 93-53</name>
    <dbReference type="NCBI Taxonomy" id="1314785"/>
    <lineage>
        <taxon>Eukaryota</taxon>
        <taxon>Fungi</taxon>
        <taxon>Dikarya</taxon>
        <taxon>Basidiomycota</taxon>
        <taxon>Agaricomycotina</taxon>
        <taxon>Agaricomycetes</taxon>
        <taxon>Polyporales</taxon>
        <taxon>Laetiporus</taxon>
    </lineage>
</organism>
<keyword evidence="4" id="KW-1185">Reference proteome</keyword>
<evidence type="ECO:0000256" key="1">
    <source>
        <dbReference type="ARBA" id="ARBA00025788"/>
    </source>
</evidence>
<comment type="similarity">
    <text evidence="1">Belongs to the PITHD1 family.</text>
</comment>
<evidence type="ECO:0000313" key="3">
    <source>
        <dbReference type="EMBL" id="KZT03457.1"/>
    </source>
</evidence>
<dbReference type="PROSITE" id="PS51532">
    <property type="entry name" value="PITH"/>
    <property type="match status" value="1"/>
</dbReference>
<dbReference type="PANTHER" id="PTHR12175">
    <property type="entry name" value="AD039 HT014 THIOREDOXIN FAMILY TRP26"/>
    <property type="match status" value="1"/>
</dbReference>
<dbReference type="GeneID" id="63827908"/>
<dbReference type="AlphaFoldDB" id="A0A165CUK0"/>
<dbReference type="InterPro" id="IPR045099">
    <property type="entry name" value="PITH1-like"/>
</dbReference>
<dbReference type="InterPro" id="IPR008979">
    <property type="entry name" value="Galactose-bd-like_sf"/>
</dbReference>
<dbReference type="STRING" id="1314785.A0A165CUK0"/>
<dbReference type="Gene3D" id="2.60.120.470">
    <property type="entry name" value="PITH domain"/>
    <property type="match status" value="1"/>
</dbReference>
<dbReference type="Pfam" id="PF06201">
    <property type="entry name" value="PITH"/>
    <property type="match status" value="1"/>
</dbReference>
<evidence type="ECO:0000313" key="4">
    <source>
        <dbReference type="Proteomes" id="UP000076871"/>
    </source>
</evidence>
<dbReference type="RefSeq" id="XP_040761197.1">
    <property type="nucleotide sequence ID" value="XM_040910879.1"/>
</dbReference>
<dbReference type="EMBL" id="KV427644">
    <property type="protein sequence ID" value="KZT03457.1"/>
    <property type="molecule type" value="Genomic_DNA"/>
</dbReference>
<accession>A0A165CUK0</accession>